<dbReference type="AlphaFoldDB" id="A0A4S8LHT7"/>
<reference evidence="2 3" key="1">
    <citation type="journal article" date="2019" name="Nat. Ecol. Evol.">
        <title>Megaphylogeny resolves global patterns of mushroom evolution.</title>
        <authorList>
            <person name="Varga T."/>
            <person name="Krizsan K."/>
            <person name="Foldi C."/>
            <person name="Dima B."/>
            <person name="Sanchez-Garcia M."/>
            <person name="Sanchez-Ramirez S."/>
            <person name="Szollosi G.J."/>
            <person name="Szarkandi J.G."/>
            <person name="Papp V."/>
            <person name="Albert L."/>
            <person name="Andreopoulos W."/>
            <person name="Angelini C."/>
            <person name="Antonin V."/>
            <person name="Barry K.W."/>
            <person name="Bougher N.L."/>
            <person name="Buchanan P."/>
            <person name="Buyck B."/>
            <person name="Bense V."/>
            <person name="Catcheside P."/>
            <person name="Chovatia M."/>
            <person name="Cooper J."/>
            <person name="Damon W."/>
            <person name="Desjardin D."/>
            <person name="Finy P."/>
            <person name="Geml J."/>
            <person name="Haridas S."/>
            <person name="Hughes K."/>
            <person name="Justo A."/>
            <person name="Karasinski D."/>
            <person name="Kautmanova I."/>
            <person name="Kiss B."/>
            <person name="Kocsube S."/>
            <person name="Kotiranta H."/>
            <person name="LaButti K.M."/>
            <person name="Lechner B.E."/>
            <person name="Liimatainen K."/>
            <person name="Lipzen A."/>
            <person name="Lukacs Z."/>
            <person name="Mihaltcheva S."/>
            <person name="Morgado L.N."/>
            <person name="Niskanen T."/>
            <person name="Noordeloos M.E."/>
            <person name="Ohm R.A."/>
            <person name="Ortiz-Santana B."/>
            <person name="Ovrebo C."/>
            <person name="Racz N."/>
            <person name="Riley R."/>
            <person name="Savchenko A."/>
            <person name="Shiryaev A."/>
            <person name="Soop K."/>
            <person name="Spirin V."/>
            <person name="Szebenyi C."/>
            <person name="Tomsovsky M."/>
            <person name="Tulloss R.E."/>
            <person name="Uehling J."/>
            <person name="Grigoriev I.V."/>
            <person name="Vagvolgyi C."/>
            <person name="Papp T."/>
            <person name="Martin F.M."/>
            <person name="Miettinen O."/>
            <person name="Hibbett D.S."/>
            <person name="Nagy L.G."/>
        </authorList>
    </citation>
    <scope>NUCLEOTIDE SEQUENCE [LARGE SCALE GENOMIC DNA]</scope>
    <source>
        <strain evidence="2 3">CBS 962.96</strain>
    </source>
</reference>
<proteinExistence type="predicted"/>
<name>A0A4S8LHT7_DENBC</name>
<accession>A0A4S8LHT7</accession>
<protein>
    <submittedName>
        <fullName evidence="2">Uncharacterized protein</fullName>
    </submittedName>
</protein>
<feature type="region of interest" description="Disordered" evidence="1">
    <location>
        <begin position="1"/>
        <end position="87"/>
    </location>
</feature>
<keyword evidence="3" id="KW-1185">Reference proteome</keyword>
<evidence type="ECO:0000313" key="2">
    <source>
        <dbReference type="EMBL" id="THU88148.1"/>
    </source>
</evidence>
<dbReference type="EMBL" id="ML179420">
    <property type="protein sequence ID" value="THU88148.1"/>
    <property type="molecule type" value="Genomic_DNA"/>
</dbReference>
<feature type="compositionally biased region" description="Low complexity" evidence="1">
    <location>
        <begin position="66"/>
        <end position="87"/>
    </location>
</feature>
<organism evidence="2 3">
    <name type="scientific">Dendrothele bispora (strain CBS 962.96)</name>
    <dbReference type="NCBI Taxonomy" id="1314807"/>
    <lineage>
        <taxon>Eukaryota</taxon>
        <taxon>Fungi</taxon>
        <taxon>Dikarya</taxon>
        <taxon>Basidiomycota</taxon>
        <taxon>Agaricomycotina</taxon>
        <taxon>Agaricomycetes</taxon>
        <taxon>Agaricomycetidae</taxon>
        <taxon>Agaricales</taxon>
        <taxon>Agaricales incertae sedis</taxon>
        <taxon>Dendrothele</taxon>
    </lineage>
</organism>
<dbReference type="Proteomes" id="UP000297245">
    <property type="component" value="Unassembled WGS sequence"/>
</dbReference>
<gene>
    <name evidence="2" type="ORF">K435DRAFT_866559</name>
</gene>
<feature type="compositionally biased region" description="Low complexity" evidence="1">
    <location>
        <begin position="21"/>
        <end position="34"/>
    </location>
</feature>
<sequence>MKLYYYTNVRLDQSIGDPESDPSSSDPGTTPESTEIARRGPSPDDGGSSYSEPDDLPLSDPDHLESQAPPSATTAPSTTATAESDPA</sequence>
<evidence type="ECO:0000256" key="1">
    <source>
        <dbReference type="SAM" id="MobiDB-lite"/>
    </source>
</evidence>
<evidence type="ECO:0000313" key="3">
    <source>
        <dbReference type="Proteomes" id="UP000297245"/>
    </source>
</evidence>